<dbReference type="EMBL" id="GBXM01071920">
    <property type="protein sequence ID" value="JAH36657.1"/>
    <property type="molecule type" value="Transcribed_RNA"/>
</dbReference>
<name>A0A0E9S619_ANGAN</name>
<dbReference type="AlphaFoldDB" id="A0A0E9S619"/>
<reference evidence="1" key="1">
    <citation type="submission" date="2014-11" db="EMBL/GenBank/DDBJ databases">
        <authorList>
            <person name="Amaro Gonzalez C."/>
        </authorList>
    </citation>
    <scope>NUCLEOTIDE SEQUENCE</scope>
</reference>
<accession>A0A0E9S619</accession>
<proteinExistence type="predicted"/>
<organism evidence="1">
    <name type="scientific">Anguilla anguilla</name>
    <name type="common">European freshwater eel</name>
    <name type="synonym">Muraena anguilla</name>
    <dbReference type="NCBI Taxonomy" id="7936"/>
    <lineage>
        <taxon>Eukaryota</taxon>
        <taxon>Metazoa</taxon>
        <taxon>Chordata</taxon>
        <taxon>Craniata</taxon>
        <taxon>Vertebrata</taxon>
        <taxon>Euteleostomi</taxon>
        <taxon>Actinopterygii</taxon>
        <taxon>Neopterygii</taxon>
        <taxon>Teleostei</taxon>
        <taxon>Anguilliformes</taxon>
        <taxon>Anguillidae</taxon>
        <taxon>Anguilla</taxon>
    </lineage>
</organism>
<reference evidence="1" key="2">
    <citation type="journal article" date="2015" name="Fish Shellfish Immunol.">
        <title>Early steps in the European eel (Anguilla anguilla)-Vibrio vulnificus interaction in the gills: Role of the RtxA13 toxin.</title>
        <authorList>
            <person name="Callol A."/>
            <person name="Pajuelo D."/>
            <person name="Ebbesson L."/>
            <person name="Teles M."/>
            <person name="MacKenzie S."/>
            <person name="Amaro C."/>
        </authorList>
    </citation>
    <scope>NUCLEOTIDE SEQUENCE</scope>
</reference>
<protein>
    <submittedName>
        <fullName evidence="1">Uncharacterized protein</fullName>
    </submittedName>
</protein>
<sequence length="24" mass="2753">MGNYFFYKKLLAGLPLVLVHRTDG</sequence>
<evidence type="ECO:0000313" key="1">
    <source>
        <dbReference type="EMBL" id="JAH36657.1"/>
    </source>
</evidence>